<reference evidence="2" key="2">
    <citation type="submission" date="2025-08" db="UniProtKB">
        <authorList>
            <consortium name="Ensembl"/>
        </authorList>
    </citation>
    <scope>IDENTIFICATION</scope>
</reference>
<reference evidence="2" key="3">
    <citation type="submission" date="2025-09" db="UniProtKB">
        <authorList>
            <consortium name="Ensembl"/>
        </authorList>
    </citation>
    <scope>IDENTIFICATION</scope>
</reference>
<accession>A0A096LUP2</accession>
<feature type="region of interest" description="Disordered" evidence="1">
    <location>
        <begin position="14"/>
        <end position="77"/>
    </location>
</feature>
<feature type="compositionally biased region" description="Polar residues" evidence="1">
    <location>
        <begin position="94"/>
        <end position="116"/>
    </location>
</feature>
<sequence>PPLPRLDSCVKAVSQQLSRLGPSEHTCPPSQYDSSSSSSSSSFGALAPPHPLQSSCLGSISPSSSPCPSLAGPCETDESRGFSQYDFQFRSNGTSCRFQSQNPAGSAESQLTQPSVPTEDLYNFPSPPSSGSGPAVAGFSPARPLQSTTAGLSDCVRSVLVNPSKQRLLEKKSQYEADRIRTPELLSLDDLYGGRSAADLRGPEESDELEYLPAGRS</sequence>
<evidence type="ECO:0000313" key="3">
    <source>
        <dbReference type="Proteomes" id="UP000028760"/>
    </source>
</evidence>
<dbReference type="Ensembl" id="ENSPFOT00000028008.1">
    <property type="protein sequence ID" value="ENSPFOP00000022883.1"/>
    <property type="gene ID" value="ENSPFOG00000023194.1"/>
</dbReference>
<dbReference type="OMA" id="QFRSNET"/>
<feature type="compositionally biased region" description="Low complexity" evidence="1">
    <location>
        <begin position="54"/>
        <end position="73"/>
    </location>
</feature>
<feature type="region of interest" description="Disordered" evidence="1">
    <location>
        <begin position="194"/>
        <end position="217"/>
    </location>
</feature>
<reference evidence="3" key="1">
    <citation type="submission" date="2013-10" db="EMBL/GenBank/DDBJ databases">
        <authorList>
            <person name="Schartl M."/>
            <person name="Warren W."/>
        </authorList>
    </citation>
    <scope>NUCLEOTIDE SEQUENCE [LARGE SCALE GENOMIC DNA]</scope>
    <source>
        <strain evidence="3">female</strain>
    </source>
</reference>
<organism evidence="2 3">
    <name type="scientific">Poecilia formosa</name>
    <name type="common">Amazon molly</name>
    <name type="synonym">Limia formosa</name>
    <dbReference type="NCBI Taxonomy" id="48698"/>
    <lineage>
        <taxon>Eukaryota</taxon>
        <taxon>Metazoa</taxon>
        <taxon>Chordata</taxon>
        <taxon>Craniata</taxon>
        <taxon>Vertebrata</taxon>
        <taxon>Euteleostomi</taxon>
        <taxon>Actinopterygii</taxon>
        <taxon>Neopterygii</taxon>
        <taxon>Teleostei</taxon>
        <taxon>Neoteleostei</taxon>
        <taxon>Acanthomorphata</taxon>
        <taxon>Ovalentaria</taxon>
        <taxon>Atherinomorphae</taxon>
        <taxon>Cyprinodontiformes</taxon>
        <taxon>Poeciliidae</taxon>
        <taxon>Poeciliinae</taxon>
        <taxon>Poecilia</taxon>
    </lineage>
</organism>
<feature type="compositionally biased region" description="Low complexity" evidence="1">
    <location>
        <begin position="129"/>
        <end position="142"/>
    </location>
</feature>
<evidence type="ECO:0000256" key="1">
    <source>
        <dbReference type="SAM" id="MobiDB-lite"/>
    </source>
</evidence>
<feature type="region of interest" description="Disordered" evidence="1">
    <location>
        <begin position="94"/>
        <end position="148"/>
    </location>
</feature>
<dbReference type="Proteomes" id="UP000028760">
    <property type="component" value="Unassembled WGS sequence"/>
</dbReference>
<dbReference type="AlphaFoldDB" id="A0A096LUP2"/>
<keyword evidence="3" id="KW-1185">Reference proteome</keyword>
<dbReference type="STRING" id="48698.ENSPFOP00000022883"/>
<proteinExistence type="predicted"/>
<name>A0A096LUP2_POEFO</name>
<evidence type="ECO:0000313" key="2">
    <source>
        <dbReference type="Ensembl" id="ENSPFOP00000022883.1"/>
    </source>
</evidence>
<protein>
    <submittedName>
        <fullName evidence="2">Uncharacterized protein</fullName>
    </submittedName>
</protein>
<dbReference type="EMBL" id="AYCK01023134">
    <property type="status" value="NOT_ANNOTATED_CDS"/>
    <property type="molecule type" value="Genomic_DNA"/>
</dbReference>